<keyword evidence="2" id="KW-1185">Reference proteome</keyword>
<reference evidence="1 2" key="1">
    <citation type="submission" date="2024-02" db="EMBL/GenBank/DDBJ databases">
        <title>Rhodopirellula caenicola NBRC 110016.</title>
        <authorList>
            <person name="Ichikawa N."/>
            <person name="Katano-Makiyama Y."/>
            <person name="Hidaka K."/>
        </authorList>
    </citation>
    <scope>NUCLEOTIDE SEQUENCE [LARGE SCALE GENOMIC DNA]</scope>
    <source>
        <strain evidence="1 2">NBRC 110016</strain>
    </source>
</reference>
<sequence length="267" mass="30386">MGKSTIRLVTSREYKAMLDPCLFNNTRDGFEEIRQDLQRLAKRLDAKVSKRFDRFDQRKIRFLDTPDFSFRHNQLVLRHRQEKGSSGDGEFTLKCRSSDRYLAAGVDLRPANKLEGESKFEEDIAAPFASRFSRSVTIPSRGGDLPDTVAEASRLFPVLGKLPRDGRRLPGKTPVFNVHGFVAHEQVRKGLKLRLSDDVDGSVAVILWSHAAKSRILCAEFSFRYGDKKEKYSTVAAQTAYDLFTAIQKLDWCQPNGVTKTQFAYQE</sequence>
<dbReference type="EMBL" id="BAABRO010000002">
    <property type="protein sequence ID" value="GAA5506169.1"/>
    <property type="molecule type" value="Genomic_DNA"/>
</dbReference>
<name>A0ABP9VLU2_9BACT</name>
<dbReference type="Gene3D" id="2.40.320.10">
    <property type="entry name" value="Hypothetical Protein Pfu-838710-001"/>
    <property type="match status" value="1"/>
</dbReference>
<organism evidence="1 2">
    <name type="scientific">Novipirellula caenicola</name>
    <dbReference type="NCBI Taxonomy" id="1536901"/>
    <lineage>
        <taxon>Bacteria</taxon>
        <taxon>Pseudomonadati</taxon>
        <taxon>Planctomycetota</taxon>
        <taxon>Planctomycetia</taxon>
        <taxon>Pirellulales</taxon>
        <taxon>Pirellulaceae</taxon>
        <taxon>Novipirellula</taxon>
    </lineage>
</organism>
<evidence type="ECO:0000313" key="2">
    <source>
        <dbReference type="Proteomes" id="UP001416858"/>
    </source>
</evidence>
<dbReference type="RefSeq" id="WP_345683124.1">
    <property type="nucleotide sequence ID" value="NZ_BAABRO010000002.1"/>
</dbReference>
<accession>A0ABP9VLU2</accession>
<comment type="caution">
    <text evidence="1">The sequence shown here is derived from an EMBL/GenBank/DDBJ whole genome shotgun (WGS) entry which is preliminary data.</text>
</comment>
<gene>
    <name evidence="1" type="ORF">Rcae01_01621</name>
</gene>
<proteinExistence type="predicted"/>
<dbReference type="Proteomes" id="UP001416858">
    <property type="component" value="Unassembled WGS sequence"/>
</dbReference>
<evidence type="ECO:0000313" key="1">
    <source>
        <dbReference type="EMBL" id="GAA5506169.1"/>
    </source>
</evidence>
<protein>
    <submittedName>
        <fullName evidence="1">Uncharacterized protein</fullName>
    </submittedName>
</protein>